<feature type="compositionally biased region" description="Polar residues" evidence="5">
    <location>
        <begin position="1"/>
        <end position="17"/>
    </location>
</feature>
<dbReference type="InterPro" id="IPR015883">
    <property type="entry name" value="Glyco_hydro_20_cat"/>
</dbReference>
<accession>A0A0L6V4L4</accession>
<name>A0A0L6V4L4_9BASI</name>
<dbReference type="EMBL" id="LAVV01007690">
    <property type="protein sequence ID" value="KNZ55090.1"/>
    <property type="molecule type" value="Genomic_DNA"/>
</dbReference>
<evidence type="ECO:0000313" key="9">
    <source>
        <dbReference type="Proteomes" id="UP000037035"/>
    </source>
</evidence>
<dbReference type="OrthoDB" id="2100085at2759"/>
<evidence type="ECO:0000256" key="5">
    <source>
        <dbReference type="SAM" id="MobiDB-lite"/>
    </source>
</evidence>
<evidence type="ECO:0000256" key="3">
    <source>
        <dbReference type="ARBA" id="ARBA00012663"/>
    </source>
</evidence>
<keyword evidence="9" id="KW-1185">Reference proteome</keyword>
<reference evidence="8 9" key="1">
    <citation type="submission" date="2015-08" db="EMBL/GenBank/DDBJ databases">
        <title>Next Generation Sequencing and Analysis of the Genome of Puccinia sorghi L Schw, the Causal Agent of Maize Common Rust.</title>
        <authorList>
            <person name="Rochi L."/>
            <person name="Burguener G."/>
            <person name="Darino M."/>
            <person name="Turjanski A."/>
            <person name="Kreff E."/>
            <person name="Dieguez M.J."/>
            <person name="Sacco F."/>
        </authorList>
    </citation>
    <scope>NUCLEOTIDE SEQUENCE [LARGE SCALE GENOMIC DNA]</scope>
    <source>
        <strain evidence="8 9">RO10H11247</strain>
    </source>
</reference>
<feature type="compositionally biased region" description="Basic and acidic residues" evidence="5">
    <location>
        <begin position="20"/>
        <end position="33"/>
    </location>
</feature>
<comment type="caution">
    <text evidence="8">The sequence shown here is derived from an EMBL/GenBank/DDBJ whole genome shotgun (WGS) entry which is preliminary data.</text>
</comment>
<dbReference type="Gene3D" id="1.20.120.670">
    <property type="entry name" value="N-acetyl-b-d-glucoasminidase"/>
    <property type="match status" value="1"/>
</dbReference>
<evidence type="ECO:0000259" key="6">
    <source>
        <dbReference type="Pfam" id="PF00728"/>
    </source>
</evidence>
<dbReference type="AlphaFoldDB" id="A0A0L6V4L4"/>
<evidence type="ECO:0000259" key="7">
    <source>
        <dbReference type="Pfam" id="PF18088"/>
    </source>
</evidence>
<dbReference type="Pfam" id="PF18088">
    <property type="entry name" value="Glyco_H_20C_C"/>
    <property type="match status" value="1"/>
</dbReference>
<protein>
    <recommendedName>
        <fullName evidence="3">beta-N-acetylhexosaminidase</fullName>
        <ecNumber evidence="3">3.2.1.52</ecNumber>
    </recommendedName>
</protein>
<proteinExistence type="inferred from homology"/>
<keyword evidence="4" id="KW-0378">Hydrolase</keyword>
<dbReference type="SUPFAM" id="SSF51445">
    <property type="entry name" value="(Trans)glycosidases"/>
    <property type="match status" value="1"/>
</dbReference>
<evidence type="ECO:0000313" key="8">
    <source>
        <dbReference type="EMBL" id="KNZ55090.1"/>
    </source>
</evidence>
<evidence type="ECO:0000256" key="2">
    <source>
        <dbReference type="ARBA" id="ARBA00006285"/>
    </source>
</evidence>
<dbReference type="GO" id="GO:0005975">
    <property type="term" value="P:carbohydrate metabolic process"/>
    <property type="evidence" value="ECO:0007669"/>
    <property type="project" value="InterPro"/>
</dbReference>
<dbReference type="Gene3D" id="3.20.20.80">
    <property type="entry name" value="Glycosidases"/>
    <property type="match status" value="1"/>
</dbReference>
<comment type="similarity">
    <text evidence="2">Belongs to the glycosyl hydrolase 20 family.</text>
</comment>
<gene>
    <name evidence="8" type="ORF">VP01_276g10</name>
</gene>
<dbReference type="Pfam" id="PF00728">
    <property type="entry name" value="Glyco_hydro_20"/>
    <property type="match status" value="1"/>
</dbReference>
<dbReference type="InterPro" id="IPR038901">
    <property type="entry name" value="HEXDC-like"/>
</dbReference>
<evidence type="ECO:0000256" key="1">
    <source>
        <dbReference type="ARBA" id="ARBA00001231"/>
    </source>
</evidence>
<feature type="region of interest" description="Disordered" evidence="5">
    <location>
        <begin position="1"/>
        <end position="61"/>
    </location>
</feature>
<organism evidence="8 9">
    <name type="scientific">Puccinia sorghi</name>
    <dbReference type="NCBI Taxonomy" id="27349"/>
    <lineage>
        <taxon>Eukaryota</taxon>
        <taxon>Fungi</taxon>
        <taxon>Dikarya</taxon>
        <taxon>Basidiomycota</taxon>
        <taxon>Pucciniomycotina</taxon>
        <taxon>Pucciniomycetes</taxon>
        <taxon>Pucciniales</taxon>
        <taxon>Pucciniaceae</taxon>
        <taxon>Puccinia</taxon>
    </lineage>
</organism>
<dbReference type="InterPro" id="IPR017853">
    <property type="entry name" value="GH"/>
</dbReference>
<dbReference type="InterPro" id="IPR041063">
    <property type="entry name" value="Glyco_H_20C_C"/>
</dbReference>
<feature type="domain" description="Glycoside Hydrolase 20C C-terminal" evidence="7">
    <location>
        <begin position="668"/>
        <end position="869"/>
    </location>
</feature>
<dbReference type="VEuPathDB" id="FungiDB:VP01_276g10"/>
<comment type="catalytic activity">
    <reaction evidence="1">
        <text>Hydrolysis of terminal non-reducing N-acetyl-D-hexosamine residues in N-acetyl-beta-D-hexosaminides.</text>
        <dbReference type="EC" id="3.2.1.52"/>
    </reaction>
</comment>
<dbReference type="GO" id="GO:0004563">
    <property type="term" value="F:beta-N-acetylhexosaminidase activity"/>
    <property type="evidence" value="ECO:0007669"/>
    <property type="project" value="UniProtKB-EC"/>
</dbReference>
<dbReference type="EC" id="3.2.1.52" evidence="3"/>
<sequence length="927" mass="105438">METAGDSTQSEVDSITDATWRMEEQAGEKEEAKKKKKKKKKEKQSTTKTTTDSESKEDDEDDWPSIRLVCCDFEVDPELRAGLAELSQHHVHRNFSYLSLLSNPHSPTTTTHPPTRQDDALDLDAIHASSRAMDNARLNRPLNTLVPHLAPPTRLRPEFWWFLQFIKQDNEEEEGTAASAGRFKISTSHASFEPFSNCEPGFLVTLLDSMRLGGRAERFLVTVRYAGRSGGFRALGHILGLTKHRPFSASLSLAHSHSKQQQQASTNAKLRRTLICQRMLAALVQSHETCQFDSLGLMVDCSRNGVLRVIRVKQLCRFIALMGLNVLQLYTEDTYQIKGEPFFGYFRGPYTALELQEIDDYAHALGIEVIPCIQTLGHLGQMLQWPRFGGMRDTHDVLLAGSQEVYGFIEKMIQAITSPLRSKKIHIGMDEAHGVSEGRYRQLFGHKDSCQVFTDHLNRVNQICTKMGLRPMIWSDSKSLSFLSSFFWIDNNSLGGYYDSSSPVTPELVQSIPPEIELIYWDYYHTTPAPYINKINQHRDLNHKSPAMASGIWTWSRFWTALPFSMETIAASMAAIKDPQSGVKHALTTIWGDEGNECDMCVFHIIHRKKEKIKFMKSILPPPFSCSSWSALPGILFYSEHAYSPHKAKIDDEFLKTKFLAICGGSLEDFVLASKLDDLQDENQFVDDKARFTPNLSKWLIWEEPFFSILSPQYAGHDLERHYEVVAGRLEEGMQRGQEEYPMNGRLKLPKLIGKMLALKCHLRERLVLAYANNQRDELLALAGPGPHSRLSRLRALCDETWKYHRDLWMSMYKPFGWEVLELRYGGLRARLESMHERLQGYLESMEDGEGAVRIEELEVQTELVYPSSGAVMMLGKDFSCCLLLLPPAPRCSSHSLSFLPLSYPPRLSSRQSPPILLKTDFSFFSS</sequence>
<dbReference type="CDD" id="cd06565">
    <property type="entry name" value="GH20_GcnA-like"/>
    <property type="match status" value="1"/>
</dbReference>
<dbReference type="PANTHER" id="PTHR21040">
    <property type="entry name" value="BCDNA.GH04120"/>
    <property type="match status" value="1"/>
</dbReference>
<evidence type="ECO:0000256" key="4">
    <source>
        <dbReference type="ARBA" id="ARBA00022801"/>
    </source>
</evidence>
<dbReference type="Proteomes" id="UP000037035">
    <property type="component" value="Unassembled WGS sequence"/>
</dbReference>
<dbReference type="STRING" id="27349.A0A0L6V4L4"/>
<dbReference type="PANTHER" id="PTHR21040:SF8">
    <property type="entry name" value="BCDNA.GH04120"/>
    <property type="match status" value="1"/>
</dbReference>
<feature type="domain" description="Glycoside hydrolase family 20 catalytic" evidence="6">
    <location>
        <begin position="296"/>
        <end position="477"/>
    </location>
</feature>